<accession>A0A0A6P9R4</accession>
<organism evidence="1 2">
    <name type="scientific">Candidatus Thiomargarita nelsonii</name>
    <dbReference type="NCBI Taxonomy" id="1003181"/>
    <lineage>
        <taxon>Bacteria</taxon>
        <taxon>Pseudomonadati</taxon>
        <taxon>Pseudomonadota</taxon>
        <taxon>Gammaproteobacteria</taxon>
        <taxon>Thiotrichales</taxon>
        <taxon>Thiotrichaceae</taxon>
        <taxon>Thiomargarita</taxon>
    </lineage>
</organism>
<gene>
    <name evidence="1" type="ORF">PN36_09535</name>
</gene>
<reference evidence="1 2" key="1">
    <citation type="journal article" date="2016" name="Front. Microbiol.">
        <title>Single-Cell (Meta-)Genomics of a Dimorphic Candidatus Thiomargarita nelsonii Reveals Genomic Plasticity.</title>
        <authorList>
            <person name="Flood B.E."/>
            <person name="Fliss P."/>
            <person name="Jones D.S."/>
            <person name="Dick G.J."/>
            <person name="Jain S."/>
            <person name="Kaster A.K."/>
            <person name="Winkel M."/>
            <person name="Mussmann M."/>
            <person name="Bailey J."/>
        </authorList>
    </citation>
    <scope>NUCLEOTIDE SEQUENCE [LARGE SCALE GENOMIC DNA]</scope>
    <source>
        <strain evidence="1">Hydrate Ridge</strain>
    </source>
</reference>
<comment type="caution">
    <text evidence="1">The sequence shown here is derived from an EMBL/GenBank/DDBJ whole genome shotgun (WGS) entry which is preliminary data.</text>
</comment>
<proteinExistence type="predicted"/>
<evidence type="ECO:0000313" key="2">
    <source>
        <dbReference type="Proteomes" id="UP000030428"/>
    </source>
</evidence>
<keyword evidence="2" id="KW-1185">Reference proteome</keyword>
<dbReference type="AlphaFoldDB" id="A0A0A6P9R4"/>
<evidence type="ECO:0000313" key="1">
    <source>
        <dbReference type="EMBL" id="KHD07097.1"/>
    </source>
</evidence>
<name>A0A0A6P9R4_9GAMM</name>
<dbReference type="Proteomes" id="UP000030428">
    <property type="component" value="Unassembled WGS sequence"/>
</dbReference>
<sequence length="114" mass="13120">MSRARIYKILNDGIVSGYLSDNKARASWVNAESMRDHIARRNERQRMGGMPKLEGEGDFIPVREAVKKTGFSRSRIYQLINQGIILTKKKSNGVLIYYHDLLSYKAKTHCTKRC</sequence>
<dbReference type="EMBL" id="JSZA02000029">
    <property type="protein sequence ID" value="KHD07097.1"/>
    <property type="molecule type" value="Genomic_DNA"/>
</dbReference>
<protein>
    <recommendedName>
        <fullName evidence="3">Helix-turn-helix domain-containing protein</fullName>
    </recommendedName>
</protein>
<evidence type="ECO:0008006" key="3">
    <source>
        <dbReference type="Google" id="ProtNLM"/>
    </source>
</evidence>